<evidence type="ECO:0000313" key="4">
    <source>
        <dbReference type="Proteomes" id="UP001295423"/>
    </source>
</evidence>
<evidence type="ECO:0000313" key="3">
    <source>
        <dbReference type="EMBL" id="CAJ1943387.1"/>
    </source>
</evidence>
<dbReference type="InterPro" id="IPR000626">
    <property type="entry name" value="Ubiquitin-like_dom"/>
</dbReference>
<feature type="compositionally biased region" description="Basic residues" evidence="1">
    <location>
        <begin position="496"/>
        <end position="510"/>
    </location>
</feature>
<dbReference type="PANTHER" id="PTHR10666">
    <property type="entry name" value="UBIQUITIN"/>
    <property type="match status" value="1"/>
</dbReference>
<feature type="domain" description="Ubiquitin-like" evidence="2">
    <location>
        <begin position="321"/>
        <end position="402"/>
    </location>
</feature>
<proteinExistence type="predicted"/>
<feature type="region of interest" description="Disordered" evidence="1">
    <location>
        <begin position="496"/>
        <end position="525"/>
    </location>
</feature>
<dbReference type="InterPro" id="IPR029071">
    <property type="entry name" value="Ubiquitin-like_domsf"/>
</dbReference>
<dbReference type="EMBL" id="CAKOGP040001113">
    <property type="protein sequence ID" value="CAJ1943387.1"/>
    <property type="molecule type" value="Genomic_DNA"/>
</dbReference>
<organism evidence="3 4">
    <name type="scientific">Cylindrotheca closterium</name>
    <dbReference type="NCBI Taxonomy" id="2856"/>
    <lineage>
        <taxon>Eukaryota</taxon>
        <taxon>Sar</taxon>
        <taxon>Stramenopiles</taxon>
        <taxon>Ochrophyta</taxon>
        <taxon>Bacillariophyta</taxon>
        <taxon>Bacillariophyceae</taxon>
        <taxon>Bacillariophycidae</taxon>
        <taxon>Bacillariales</taxon>
        <taxon>Bacillariaceae</taxon>
        <taxon>Cylindrotheca</taxon>
    </lineage>
</organism>
<accession>A0AAD2CR47</accession>
<feature type="domain" description="Ubiquitin-like" evidence="2">
    <location>
        <begin position="236"/>
        <end position="299"/>
    </location>
</feature>
<dbReference type="SMART" id="SM00213">
    <property type="entry name" value="UBQ"/>
    <property type="match status" value="5"/>
</dbReference>
<dbReference type="AlphaFoldDB" id="A0AAD2CR47"/>
<reference evidence="3" key="1">
    <citation type="submission" date="2023-08" db="EMBL/GenBank/DDBJ databases">
        <authorList>
            <person name="Audoor S."/>
            <person name="Bilcke G."/>
        </authorList>
    </citation>
    <scope>NUCLEOTIDE SEQUENCE</scope>
</reference>
<gene>
    <name evidence="3" type="ORF">CYCCA115_LOCUS8414</name>
</gene>
<dbReference type="InterPro" id="IPR050158">
    <property type="entry name" value="Ubiquitin_ubiquitin-like"/>
</dbReference>
<dbReference type="Proteomes" id="UP001295423">
    <property type="component" value="Unassembled WGS sequence"/>
</dbReference>
<protein>
    <recommendedName>
        <fullName evidence="2">Ubiquitin-like domain-containing protein</fullName>
    </recommendedName>
</protein>
<dbReference type="Pfam" id="PF00240">
    <property type="entry name" value="ubiquitin"/>
    <property type="match status" value="3"/>
</dbReference>
<feature type="domain" description="Ubiquitin-like" evidence="2">
    <location>
        <begin position="177"/>
        <end position="229"/>
    </location>
</feature>
<sequence length="684" mass="78859">MKLFIVDSRRRKREFEVKGEDTLLDLKKRLEEESKIPTQCQFVAVRKGRKELHSLTKGDDNKTLAELELKDDDILEYEPFRVHIQHVNWNEGQTVTLDLGIHPDTTVKEMKDMIEQKTNIPAYEQRVVFFQMFLDDPHDTIGANGVEHDDTIDIQDGLTVSVVHKPTGKLLFNQAAEPNDTIHLMKRHIQQTSHVLVEDQNVFWKGQKLTDNDATLREAGILHGDTFEFDNEVEEMEVQIRLATSEVFTIQNINFVTNTVDNLKLRIQEIEGIPKDIQYLDFMGTNLTEPDRSLMECHIYKKGDMIDLTPHRVKLTSVEEMVLTIRLQKGPDRGDGETDSEVLCELTVLPKDTIRDVKKRIQDKTKILMFLQQLSHDGNLLADDRPTLHYLGIKTKETLDLVKLPQEVKVKVVYPPGEKKDDETIVITHLDRMDKLIYVQQKLEKAQGTKVENQDLWYHGKRLTPSGDDEDEVDQRQDTLFDLRIKHNAVLELKIRAKPKKPKKKRKSKVRALSPAPPQKEEKTYDHGGMRYKMNRGDFDWCRINKANKSDYIGLTFKKEGDGNYYVDKIDPEGWVLTFAPYLKEKALVMKFCEKPADTFTVEEMHKMLDEEMVMELETTNPKAIVDNSKFDYGDDFAAGDIVDIDGGPVQGEIRRQAMKGKWMLKNLDTGKVMLVAGTQLTKA</sequence>
<dbReference type="SUPFAM" id="SSF54236">
    <property type="entry name" value="Ubiquitin-like"/>
    <property type="match status" value="6"/>
</dbReference>
<name>A0AAD2CR47_9STRA</name>
<dbReference type="CDD" id="cd17039">
    <property type="entry name" value="Ubl_ubiquitin_like"/>
    <property type="match status" value="4"/>
</dbReference>
<feature type="domain" description="Ubiquitin-like" evidence="2">
    <location>
        <begin position="80"/>
        <end position="154"/>
    </location>
</feature>
<feature type="domain" description="Ubiquitin-like" evidence="2">
    <location>
        <begin position="1"/>
        <end position="76"/>
    </location>
</feature>
<comment type="caution">
    <text evidence="3">The sequence shown here is derived from an EMBL/GenBank/DDBJ whole genome shotgun (WGS) entry which is preliminary data.</text>
</comment>
<keyword evidence="4" id="KW-1185">Reference proteome</keyword>
<evidence type="ECO:0000259" key="2">
    <source>
        <dbReference type="PROSITE" id="PS50053"/>
    </source>
</evidence>
<evidence type="ECO:0000256" key="1">
    <source>
        <dbReference type="SAM" id="MobiDB-lite"/>
    </source>
</evidence>
<dbReference type="Gene3D" id="3.10.20.90">
    <property type="entry name" value="Phosphatidylinositol 3-kinase Catalytic Subunit, Chain A, domain 1"/>
    <property type="match status" value="6"/>
</dbReference>
<dbReference type="PROSITE" id="PS50053">
    <property type="entry name" value="UBIQUITIN_2"/>
    <property type="match status" value="5"/>
</dbReference>